<dbReference type="AlphaFoldDB" id="A0A2M8L9V7"/>
<reference evidence="5" key="1">
    <citation type="submission" date="2017-09" db="EMBL/GenBank/DDBJ databases">
        <title>Depth-based differentiation of microbial function through sediment-hosted aquifers and enrichment of novel symbionts in the deep terrestrial subsurface.</title>
        <authorList>
            <person name="Probst A.J."/>
            <person name="Ladd B."/>
            <person name="Jarett J.K."/>
            <person name="Geller-Mcgrath D.E."/>
            <person name="Sieber C.M.K."/>
            <person name="Emerson J.B."/>
            <person name="Anantharaman K."/>
            <person name="Thomas B.C."/>
            <person name="Malmstrom R."/>
            <person name="Stieglmeier M."/>
            <person name="Klingl A."/>
            <person name="Woyke T."/>
            <person name="Ryan C.M."/>
            <person name="Banfield J.F."/>
        </authorList>
    </citation>
    <scope>NUCLEOTIDE SEQUENCE [LARGE SCALE GENOMIC DNA]</scope>
</reference>
<keyword evidence="3" id="KW-0472">Membrane</keyword>
<evidence type="ECO:0008006" key="6">
    <source>
        <dbReference type="Google" id="ProtNLM"/>
    </source>
</evidence>
<dbReference type="Proteomes" id="UP000230603">
    <property type="component" value="Unassembled WGS sequence"/>
</dbReference>
<evidence type="ECO:0000313" key="4">
    <source>
        <dbReference type="EMBL" id="PJE73388.1"/>
    </source>
</evidence>
<feature type="compositionally biased region" description="Polar residues" evidence="2">
    <location>
        <begin position="70"/>
        <end position="87"/>
    </location>
</feature>
<dbReference type="EMBL" id="PFEP01000002">
    <property type="protein sequence ID" value="PJE73388.1"/>
    <property type="molecule type" value="Genomic_DNA"/>
</dbReference>
<gene>
    <name evidence="4" type="ORF">COV00_00195</name>
</gene>
<accession>A0A2M8L9V7</accession>
<feature type="region of interest" description="Disordered" evidence="2">
    <location>
        <begin position="65"/>
        <end position="87"/>
    </location>
</feature>
<dbReference type="SUPFAM" id="SSF49363">
    <property type="entry name" value="Purple acid phosphatase, N-terminal domain"/>
    <property type="match status" value="1"/>
</dbReference>
<dbReference type="CDD" id="cd00063">
    <property type="entry name" value="FN3"/>
    <property type="match status" value="1"/>
</dbReference>
<feature type="transmembrane region" description="Helical" evidence="3">
    <location>
        <begin position="20"/>
        <end position="37"/>
    </location>
</feature>
<keyword evidence="3" id="KW-0812">Transmembrane</keyword>
<name>A0A2M8L9V7_9BACT</name>
<comment type="caution">
    <text evidence="4">The sequence shown here is derived from an EMBL/GenBank/DDBJ whole genome shotgun (WGS) entry which is preliminary data.</text>
</comment>
<keyword evidence="3" id="KW-1133">Transmembrane helix</keyword>
<proteinExistence type="predicted"/>
<dbReference type="GO" id="GO:0046872">
    <property type="term" value="F:metal ion binding"/>
    <property type="evidence" value="ECO:0007669"/>
    <property type="project" value="InterPro"/>
</dbReference>
<dbReference type="GO" id="GO:0003993">
    <property type="term" value="F:acid phosphatase activity"/>
    <property type="evidence" value="ECO:0007669"/>
    <property type="project" value="InterPro"/>
</dbReference>
<sequence length="249" mass="27876">MLEKIFVLQYYKTMNAAKIIKIITPIFVISIITVFLIQPPESAIKLAKEKIDTAKTGVANLAAGLKKGPENNSAKNPPTDSQTANVYSGLSPEKEQKYISTIEALEQELNEWKSRDPEIKETIKTITKEVPVEKIVVKEIVIKEPCNYNIPIIKYVNAVPEANSAVIRWETDKLTKSEISIWGGGFAEPEIFPSTFPTATHHRVTITGLNPLTLYRYEIRAYTMKNGEILGESKETGAFSTDVEETEEE</sequence>
<evidence type="ECO:0000256" key="2">
    <source>
        <dbReference type="SAM" id="MobiDB-lite"/>
    </source>
</evidence>
<dbReference type="InterPro" id="IPR008963">
    <property type="entry name" value="Purple_acid_Pase-like_N"/>
</dbReference>
<feature type="coiled-coil region" evidence="1">
    <location>
        <begin position="95"/>
        <end position="122"/>
    </location>
</feature>
<evidence type="ECO:0000256" key="1">
    <source>
        <dbReference type="SAM" id="Coils"/>
    </source>
</evidence>
<evidence type="ECO:0000313" key="5">
    <source>
        <dbReference type="Proteomes" id="UP000230603"/>
    </source>
</evidence>
<organism evidence="4 5">
    <name type="scientific">Candidatus Tagabacteria bacterium CG10_big_fil_rev_8_21_14_0_10_40_13</name>
    <dbReference type="NCBI Taxonomy" id="1975022"/>
    <lineage>
        <taxon>Bacteria</taxon>
        <taxon>Candidatus Tagaibacteriota</taxon>
    </lineage>
</organism>
<evidence type="ECO:0000256" key="3">
    <source>
        <dbReference type="SAM" id="Phobius"/>
    </source>
</evidence>
<dbReference type="InterPro" id="IPR003961">
    <property type="entry name" value="FN3_dom"/>
</dbReference>
<protein>
    <recommendedName>
        <fullName evidence="6">Fibronectin type-III domain-containing protein</fullName>
    </recommendedName>
</protein>
<keyword evidence="1" id="KW-0175">Coiled coil</keyword>